<name>A0A1M5J142_9BACT</name>
<dbReference type="PROSITE" id="PS50112">
    <property type="entry name" value="PAS"/>
    <property type="match status" value="3"/>
</dbReference>
<dbReference type="SMART" id="SM00387">
    <property type="entry name" value="HATPase_c"/>
    <property type="match status" value="1"/>
</dbReference>
<feature type="domain" description="PAS" evidence="11">
    <location>
        <begin position="2"/>
        <end position="73"/>
    </location>
</feature>
<dbReference type="InterPro" id="IPR011495">
    <property type="entry name" value="Sig_transdc_His_kin_sub2_dim/P"/>
</dbReference>
<dbReference type="PROSITE" id="PS50113">
    <property type="entry name" value="PAC"/>
    <property type="match status" value="2"/>
</dbReference>
<evidence type="ECO:0000256" key="1">
    <source>
        <dbReference type="ARBA" id="ARBA00000085"/>
    </source>
</evidence>
<dbReference type="InterPro" id="IPR000014">
    <property type="entry name" value="PAS"/>
</dbReference>
<dbReference type="GO" id="GO:0005524">
    <property type="term" value="F:ATP binding"/>
    <property type="evidence" value="ECO:0007669"/>
    <property type="project" value="UniProtKB-KW"/>
</dbReference>
<feature type="domain" description="PAC" evidence="12">
    <location>
        <begin position="192"/>
        <end position="243"/>
    </location>
</feature>
<evidence type="ECO:0000256" key="8">
    <source>
        <dbReference type="ARBA" id="ARBA00023026"/>
    </source>
</evidence>
<evidence type="ECO:0000259" key="11">
    <source>
        <dbReference type="PROSITE" id="PS50112"/>
    </source>
</evidence>
<dbReference type="InterPro" id="IPR035965">
    <property type="entry name" value="PAS-like_dom_sf"/>
</dbReference>
<reference evidence="13 14" key="1">
    <citation type="submission" date="2016-11" db="EMBL/GenBank/DDBJ databases">
        <authorList>
            <person name="Jaros S."/>
            <person name="Januszkiewicz K."/>
            <person name="Wedrychowicz H."/>
        </authorList>
    </citation>
    <scope>NUCLEOTIDE SEQUENCE [LARGE SCALE GENOMIC DNA]</scope>
    <source>
        <strain evidence="13 14">DSM 21986</strain>
    </source>
</reference>
<dbReference type="GO" id="GO:0004673">
    <property type="term" value="F:protein histidine kinase activity"/>
    <property type="evidence" value="ECO:0007669"/>
    <property type="project" value="UniProtKB-EC"/>
</dbReference>
<protein>
    <recommendedName>
        <fullName evidence="2">histidine kinase</fullName>
        <ecNumber evidence="2">2.7.13.3</ecNumber>
    </recommendedName>
</protein>
<dbReference type="OrthoDB" id="9811889at2"/>
<dbReference type="InterPro" id="IPR036890">
    <property type="entry name" value="HATPase_C_sf"/>
</dbReference>
<dbReference type="Proteomes" id="UP000184041">
    <property type="component" value="Unassembled WGS sequence"/>
</dbReference>
<dbReference type="AlphaFoldDB" id="A0A1M5J142"/>
<evidence type="ECO:0000313" key="14">
    <source>
        <dbReference type="Proteomes" id="UP000184041"/>
    </source>
</evidence>
<keyword evidence="14" id="KW-1185">Reference proteome</keyword>
<comment type="catalytic activity">
    <reaction evidence="1">
        <text>ATP + protein L-histidine = ADP + protein N-phospho-L-histidine.</text>
        <dbReference type="EC" id="2.7.13.3"/>
    </reaction>
</comment>
<evidence type="ECO:0000256" key="3">
    <source>
        <dbReference type="ARBA" id="ARBA00022553"/>
    </source>
</evidence>
<dbReference type="STRING" id="1194090.SAMN05443144_12524"/>
<evidence type="ECO:0000256" key="7">
    <source>
        <dbReference type="ARBA" id="ARBA00022840"/>
    </source>
</evidence>
<dbReference type="InterPro" id="IPR013656">
    <property type="entry name" value="PAS_4"/>
</dbReference>
<dbReference type="PANTHER" id="PTHR41523">
    <property type="entry name" value="TWO-COMPONENT SYSTEM SENSOR PROTEIN"/>
    <property type="match status" value="1"/>
</dbReference>
<dbReference type="InterPro" id="IPR001610">
    <property type="entry name" value="PAC"/>
</dbReference>
<feature type="domain" description="PAS" evidence="11">
    <location>
        <begin position="244"/>
        <end position="314"/>
    </location>
</feature>
<evidence type="ECO:0000313" key="13">
    <source>
        <dbReference type="EMBL" id="SHG33723.1"/>
    </source>
</evidence>
<evidence type="ECO:0000259" key="12">
    <source>
        <dbReference type="PROSITE" id="PS50113"/>
    </source>
</evidence>
<dbReference type="InterPro" id="IPR000700">
    <property type="entry name" value="PAS-assoc_C"/>
</dbReference>
<dbReference type="Pfam" id="PF02518">
    <property type="entry name" value="HATPase_c"/>
    <property type="match status" value="1"/>
</dbReference>
<dbReference type="EMBL" id="FQUS01000025">
    <property type="protein sequence ID" value="SHG33723.1"/>
    <property type="molecule type" value="Genomic_DNA"/>
</dbReference>
<dbReference type="NCBIfam" id="TIGR00229">
    <property type="entry name" value="sensory_box"/>
    <property type="match status" value="3"/>
</dbReference>
<dbReference type="InterPro" id="IPR005467">
    <property type="entry name" value="His_kinase_dom"/>
</dbReference>
<dbReference type="Gene3D" id="3.30.450.20">
    <property type="entry name" value="PAS domain"/>
    <property type="match status" value="4"/>
</dbReference>
<feature type="coiled-coil region" evidence="9">
    <location>
        <begin position="357"/>
        <end position="388"/>
    </location>
</feature>
<keyword evidence="4" id="KW-0808">Transferase</keyword>
<evidence type="ECO:0000259" key="10">
    <source>
        <dbReference type="PROSITE" id="PS50109"/>
    </source>
</evidence>
<dbReference type="PANTHER" id="PTHR41523:SF8">
    <property type="entry name" value="ETHYLENE RESPONSE SENSOR PROTEIN"/>
    <property type="match status" value="1"/>
</dbReference>
<dbReference type="SMART" id="SM00086">
    <property type="entry name" value="PAC"/>
    <property type="match status" value="3"/>
</dbReference>
<feature type="domain" description="Histidine kinase" evidence="10">
    <location>
        <begin position="522"/>
        <end position="714"/>
    </location>
</feature>
<dbReference type="SMART" id="SM00091">
    <property type="entry name" value="PAS"/>
    <property type="match status" value="4"/>
</dbReference>
<keyword evidence="3" id="KW-0597">Phosphoprotein</keyword>
<feature type="domain" description="PAC" evidence="12">
    <location>
        <begin position="316"/>
        <end position="366"/>
    </location>
</feature>
<dbReference type="Pfam" id="PF08448">
    <property type="entry name" value="PAS_4"/>
    <property type="match status" value="2"/>
</dbReference>
<proteinExistence type="predicted"/>
<evidence type="ECO:0000256" key="2">
    <source>
        <dbReference type="ARBA" id="ARBA00012438"/>
    </source>
</evidence>
<dbReference type="Pfam" id="PF07568">
    <property type="entry name" value="HisKA_2"/>
    <property type="match status" value="1"/>
</dbReference>
<keyword evidence="6" id="KW-0418">Kinase</keyword>
<keyword evidence="7" id="KW-0067">ATP-binding</keyword>
<dbReference type="CDD" id="cd00130">
    <property type="entry name" value="PAS"/>
    <property type="match status" value="3"/>
</dbReference>
<dbReference type="Gene3D" id="3.30.565.10">
    <property type="entry name" value="Histidine kinase-like ATPase, C-terminal domain"/>
    <property type="match status" value="1"/>
</dbReference>
<evidence type="ECO:0000256" key="4">
    <source>
        <dbReference type="ARBA" id="ARBA00022679"/>
    </source>
</evidence>
<keyword evidence="8" id="KW-0843">Virulence</keyword>
<feature type="domain" description="PAS" evidence="11">
    <location>
        <begin position="135"/>
        <end position="167"/>
    </location>
</feature>
<evidence type="ECO:0000256" key="6">
    <source>
        <dbReference type="ARBA" id="ARBA00022777"/>
    </source>
</evidence>
<dbReference type="Pfam" id="PF13426">
    <property type="entry name" value="PAS_9"/>
    <property type="match status" value="2"/>
</dbReference>
<dbReference type="RefSeq" id="WP_073067626.1">
    <property type="nucleotide sequence ID" value="NZ_FQUS01000025.1"/>
</dbReference>
<evidence type="ECO:0000256" key="5">
    <source>
        <dbReference type="ARBA" id="ARBA00022741"/>
    </source>
</evidence>
<dbReference type="PROSITE" id="PS50109">
    <property type="entry name" value="HIS_KIN"/>
    <property type="match status" value="1"/>
</dbReference>
<keyword evidence="9" id="KW-0175">Coiled coil</keyword>
<dbReference type="SUPFAM" id="SSF55874">
    <property type="entry name" value="ATPase domain of HSP90 chaperone/DNA topoisomerase II/histidine kinase"/>
    <property type="match status" value="1"/>
</dbReference>
<accession>A0A1M5J142</accession>
<dbReference type="EC" id="2.7.13.3" evidence="2"/>
<dbReference type="InterPro" id="IPR003594">
    <property type="entry name" value="HATPase_dom"/>
</dbReference>
<gene>
    <name evidence="13" type="ORF">SAMN05443144_12524</name>
</gene>
<dbReference type="SUPFAM" id="SSF55785">
    <property type="entry name" value="PYP-like sensor domain (PAS domain)"/>
    <property type="match status" value="4"/>
</dbReference>
<evidence type="ECO:0000256" key="9">
    <source>
        <dbReference type="SAM" id="Coils"/>
    </source>
</evidence>
<sequence>MEIRNFDQFFRDNPIPMWVYDPEDYSIQKVNQAMADTYGYSREEMLSFTLFDLRPREEVPKIKKYLSQADNQSVGDEGVWKHQKKNGEYVYARVVRNPVTFDNEEHDFQLVMYKDLTSEMNTRLSNDMFFKHSLDGIMLTNPNGEILQANQAACDILGMSEQEITAQGRGGIVARDEKLQKALSQRSQLGTFAGELTFIHKSGRKIPVELTSSVFVNYAGEKRTSLIFRDISDRKAQQQALREEKEFTEAVMSSLPGVFYVLDHQGHVVRFNDHAMEVFGLSADQFIGRSAAEFVHESDREKVPEEIRAVLEEGYRVFELTLKTGDGTPAIYRFNAERLQQSGQTYIIGTGVDVTKKKQLEEQLSSLLQEEHAQRKKAEADRDKLKEMFEEAPSPKCLLEGPELRYVIANKAYRQVVGQEDIVGRPVIDVLPEVEEQGYIDLLEKVYQTGEPYLGFGDPVQIDKDNEGSKQKYIFNLLFAPLFDEEGEVYGIFIEALDFSEQITYQQQLRESLTEKETLLAEIHHRVKNNLAIVTSMMQLQAMETEDIDLQGALRSAQQRIQTIATIHELLYSSESLSHLNFGEHVKQLLHNLEEIYNTGKQITIVSDVEQVPMNINQAIPCALMVNEVVTNAYKHAFNLQKRGEIGIQLYEENGNVVVEITDNGVGFPSNIMQEGASTIGMTLINLLKQQLEGDVYFSNKNGTQFKLVFEKADVKGSGSSLIKN</sequence>
<organism evidence="13 14">
    <name type="scientific">Fodinibius roseus</name>
    <dbReference type="NCBI Taxonomy" id="1194090"/>
    <lineage>
        <taxon>Bacteria</taxon>
        <taxon>Pseudomonadati</taxon>
        <taxon>Balneolota</taxon>
        <taxon>Balneolia</taxon>
        <taxon>Balneolales</taxon>
        <taxon>Balneolaceae</taxon>
        <taxon>Fodinibius</taxon>
    </lineage>
</organism>
<keyword evidence="5" id="KW-0547">Nucleotide-binding</keyword>